<reference evidence="2" key="1">
    <citation type="journal article" date="2019" name="Int. J. Syst. Evol. Microbiol.">
        <title>The Global Catalogue of Microorganisms (GCM) 10K type strain sequencing project: providing services to taxonomists for standard genome sequencing and annotation.</title>
        <authorList>
            <consortium name="The Broad Institute Genomics Platform"/>
            <consortium name="The Broad Institute Genome Sequencing Center for Infectious Disease"/>
            <person name="Wu L."/>
            <person name="Ma J."/>
        </authorList>
    </citation>
    <scope>NUCLEOTIDE SEQUENCE [LARGE SCALE GENOMIC DNA]</scope>
    <source>
        <strain evidence="2">JCM 18401</strain>
    </source>
</reference>
<organism evidence="1 2">
    <name type="scientific">Ferrimonas pelagia</name>
    <dbReference type="NCBI Taxonomy" id="1177826"/>
    <lineage>
        <taxon>Bacteria</taxon>
        <taxon>Pseudomonadati</taxon>
        <taxon>Pseudomonadota</taxon>
        <taxon>Gammaproteobacteria</taxon>
        <taxon>Alteromonadales</taxon>
        <taxon>Ferrimonadaceae</taxon>
        <taxon>Ferrimonas</taxon>
    </lineage>
</organism>
<dbReference type="EMBL" id="BAABJZ010000016">
    <property type="protein sequence ID" value="GAA4880394.1"/>
    <property type="molecule type" value="Genomic_DNA"/>
</dbReference>
<protein>
    <submittedName>
        <fullName evidence="1">Uncharacterized protein</fullName>
    </submittedName>
</protein>
<keyword evidence="2" id="KW-1185">Reference proteome</keyword>
<evidence type="ECO:0000313" key="2">
    <source>
        <dbReference type="Proteomes" id="UP001499988"/>
    </source>
</evidence>
<name>A0ABP9EIZ8_9GAMM</name>
<comment type="caution">
    <text evidence="1">The sequence shown here is derived from an EMBL/GenBank/DDBJ whole genome shotgun (WGS) entry which is preliminary data.</text>
</comment>
<gene>
    <name evidence="1" type="ORF">GCM10023333_13280</name>
</gene>
<evidence type="ECO:0000313" key="1">
    <source>
        <dbReference type="EMBL" id="GAA4880394.1"/>
    </source>
</evidence>
<dbReference type="Proteomes" id="UP001499988">
    <property type="component" value="Unassembled WGS sequence"/>
</dbReference>
<sequence length="60" mass="6713">MDRGALIPTAPIHREVVHPSSLLRLVRAQTLAATSLKNQPDGREWDRRGDQFDILPPAID</sequence>
<accession>A0ABP9EIZ8</accession>
<proteinExistence type="predicted"/>